<keyword evidence="2" id="KW-0813">Transport</keyword>
<feature type="transmembrane region" description="Helical" evidence="11">
    <location>
        <begin position="51"/>
        <end position="72"/>
    </location>
</feature>
<evidence type="ECO:0000313" key="13">
    <source>
        <dbReference type="Proteomes" id="UP000759298"/>
    </source>
</evidence>
<gene>
    <name evidence="12" type="ORF">KYN89_03980</name>
</gene>
<evidence type="ECO:0000256" key="8">
    <source>
        <dbReference type="ARBA" id="ARBA00023214"/>
    </source>
</evidence>
<feature type="transmembrane region" description="Helical" evidence="11">
    <location>
        <begin position="15"/>
        <end position="35"/>
    </location>
</feature>
<evidence type="ECO:0000313" key="12">
    <source>
        <dbReference type="EMBL" id="MBY8336196.1"/>
    </source>
</evidence>
<feature type="transmembrane region" description="Helical" evidence="11">
    <location>
        <begin position="349"/>
        <end position="369"/>
    </location>
</feature>
<feature type="transmembrane region" description="Helical" evidence="11">
    <location>
        <begin position="384"/>
        <end position="403"/>
    </location>
</feature>
<evidence type="ECO:0000256" key="1">
    <source>
        <dbReference type="ARBA" id="ARBA00004141"/>
    </source>
</evidence>
<dbReference type="InterPro" id="IPR001807">
    <property type="entry name" value="ClC"/>
</dbReference>
<sequence length="439" mass="44086">MGEELISASDWSRRAATLVGAVLIGLVAIGFAIAGDHASELFNRTTAAHPWVYLVSAPLVFVAIIAITNRVAPDARGSGIPQVIAASRMPGSAAMAGLVAIRTALFKAVLTVAALLGGASVGREGPTVQLGAAIMVQVHRLFRVKASAGVYIAGGAAGVAAAFNTPLAGIAFAIEELSVAYEQRVAVLVMGAVMIAGLTAQGISGDYVYFGQLGGSLPILTVLIVAPIAGLAGGAAGGLFSRAVLALRGPGGRFAGRLKARPLTTALVCGVVVGVLGYLTAGATSGTGYVSTRDLLSGADAEYWFGPAKFVAALATSASGIPGGIFAPSLAVGAGFGELLTPFFPPEQAGLIVLIGMGGYFTGVVRAPLTSVIILSEATSSSHAILPLFATALIGDWAGSMVCKERLYHALSRDFLPGKGDSEGDDAPATIAAKPDKGS</sequence>
<keyword evidence="7" id="KW-0869">Chloride channel</keyword>
<evidence type="ECO:0000256" key="10">
    <source>
        <dbReference type="SAM" id="MobiDB-lite"/>
    </source>
</evidence>
<dbReference type="EMBL" id="JAHWXP010000001">
    <property type="protein sequence ID" value="MBY8336196.1"/>
    <property type="molecule type" value="Genomic_DNA"/>
</dbReference>
<dbReference type="PRINTS" id="PR00762">
    <property type="entry name" value="CLCHANNEL"/>
</dbReference>
<evidence type="ECO:0000256" key="7">
    <source>
        <dbReference type="ARBA" id="ARBA00023173"/>
    </source>
</evidence>
<feature type="transmembrane region" description="Helical" evidence="11">
    <location>
        <begin position="185"/>
        <end position="204"/>
    </location>
</feature>
<proteinExistence type="predicted"/>
<evidence type="ECO:0000256" key="4">
    <source>
        <dbReference type="ARBA" id="ARBA00022989"/>
    </source>
</evidence>
<dbReference type="Gene3D" id="1.10.3080.10">
    <property type="entry name" value="Clc chloride channel"/>
    <property type="match status" value="1"/>
</dbReference>
<keyword evidence="4 11" id="KW-1133">Transmembrane helix</keyword>
<keyword evidence="5" id="KW-0406">Ion transport</keyword>
<dbReference type="InterPro" id="IPR014743">
    <property type="entry name" value="Cl-channel_core"/>
</dbReference>
<keyword evidence="13" id="KW-1185">Reference proteome</keyword>
<feature type="region of interest" description="Disordered" evidence="10">
    <location>
        <begin position="418"/>
        <end position="439"/>
    </location>
</feature>
<keyword evidence="3 11" id="KW-0812">Transmembrane</keyword>
<evidence type="ECO:0000256" key="6">
    <source>
        <dbReference type="ARBA" id="ARBA00023136"/>
    </source>
</evidence>
<dbReference type="SUPFAM" id="SSF81340">
    <property type="entry name" value="Clc chloride channel"/>
    <property type="match status" value="1"/>
</dbReference>
<dbReference type="Pfam" id="PF00654">
    <property type="entry name" value="Voltage_CLC"/>
    <property type="match status" value="1"/>
</dbReference>
<reference evidence="12 13" key="1">
    <citation type="submission" date="2021-07" db="EMBL/GenBank/DDBJ databases">
        <title>Alteriqipengyuania abyssalis NZ-12B nov, sp.nov isolated from deep sea sponge in pacific ocean.</title>
        <authorList>
            <person name="Tareen S."/>
            <person name="Wink J."/>
        </authorList>
    </citation>
    <scope>NUCLEOTIDE SEQUENCE [LARGE SCALE GENOMIC DNA]</scope>
    <source>
        <strain evidence="12 13">NZ-12B</strain>
    </source>
</reference>
<accession>A0ABS7PAV2</accession>
<evidence type="ECO:0000256" key="5">
    <source>
        <dbReference type="ARBA" id="ARBA00023065"/>
    </source>
</evidence>
<comment type="subcellular location">
    <subcellularLocation>
        <location evidence="1">Membrane</location>
        <topology evidence="1">Multi-pass membrane protein</topology>
    </subcellularLocation>
</comment>
<dbReference type="InterPro" id="IPR050368">
    <property type="entry name" value="ClC-type_chloride_channel"/>
</dbReference>
<dbReference type="PANTHER" id="PTHR43427">
    <property type="entry name" value="CHLORIDE CHANNEL PROTEIN CLC-E"/>
    <property type="match status" value="1"/>
</dbReference>
<feature type="transmembrane region" description="Helical" evidence="11">
    <location>
        <begin position="93"/>
        <end position="116"/>
    </location>
</feature>
<dbReference type="CDD" id="cd01034">
    <property type="entry name" value="EriC_like"/>
    <property type="match status" value="1"/>
</dbReference>
<feature type="transmembrane region" description="Helical" evidence="11">
    <location>
        <begin position="310"/>
        <end position="337"/>
    </location>
</feature>
<organism evidence="12 13">
    <name type="scientific">Alteriqipengyuania abyssalis</name>
    <dbReference type="NCBI Taxonomy" id="2860200"/>
    <lineage>
        <taxon>Bacteria</taxon>
        <taxon>Pseudomonadati</taxon>
        <taxon>Pseudomonadota</taxon>
        <taxon>Alphaproteobacteria</taxon>
        <taxon>Sphingomonadales</taxon>
        <taxon>Erythrobacteraceae</taxon>
        <taxon>Alteriqipengyuania</taxon>
    </lineage>
</organism>
<keyword evidence="6 11" id="KW-0472">Membrane</keyword>
<keyword evidence="9" id="KW-0407">Ion channel</keyword>
<feature type="transmembrane region" description="Helical" evidence="11">
    <location>
        <begin position="266"/>
        <end position="290"/>
    </location>
</feature>
<evidence type="ECO:0000256" key="2">
    <source>
        <dbReference type="ARBA" id="ARBA00022448"/>
    </source>
</evidence>
<protein>
    <submittedName>
        <fullName evidence="12">Chloride channel protein</fullName>
    </submittedName>
</protein>
<keyword evidence="8" id="KW-0868">Chloride</keyword>
<feature type="transmembrane region" description="Helical" evidence="11">
    <location>
        <begin position="216"/>
        <end position="245"/>
    </location>
</feature>
<evidence type="ECO:0000256" key="11">
    <source>
        <dbReference type="SAM" id="Phobius"/>
    </source>
</evidence>
<evidence type="ECO:0000256" key="3">
    <source>
        <dbReference type="ARBA" id="ARBA00022692"/>
    </source>
</evidence>
<evidence type="ECO:0000256" key="9">
    <source>
        <dbReference type="ARBA" id="ARBA00023303"/>
    </source>
</evidence>
<comment type="caution">
    <text evidence="12">The sequence shown here is derived from an EMBL/GenBank/DDBJ whole genome shotgun (WGS) entry which is preliminary data.</text>
</comment>
<dbReference type="PANTHER" id="PTHR43427:SF6">
    <property type="entry name" value="CHLORIDE CHANNEL PROTEIN CLC-E"/>
    <property type="match status" value="1"/>
</dbReference>
<name>A0ABS7PAV2_9SPHN</name>
<feature type="transmembrane region" description="Helical" evidence="11">
    <location>
        <begin position="150"/>
        <end position="173"/>
    </location>
</feature>
<dbReference type="Proteomes" id="UP000759298">
    <property type="component" value="Unassembled WGS sequence"/>
</dbReference>